<name>M2UBS8_COCH5</name>
<dbReference type="Proteomes" id="UP000016936">
    <property type="component" value="Unassembled WGS sequence"/>
</dbReference>
<sequence>MEETRVEEGKGETYGWPRDMRACLGSFRRKYHRGAVDVTVMDVLKAIGIVSKYVTWVGSSWKVCWKSPSLAPLLRQSILYLSHPPLSHSQESIGKIVYFFVARANDQGTTWSKYWPGQRTVYFGPARSEPKLKKRRGKKDWKGKRAVH</sequence>
<protein>
    <submittedName>
        <fullName evidence="1">Uncharacterized protein</fullName>
    </submittedName>
</protein>
<reference evidence="1 2" key="1">
    <citation type="journal article" date="2012" name="PLoS Pathog.">
        <title>Diverse lifestyles and strategies of plant pathogenesis encoded in the genomes of eighteen Dothideomycetes fungi.</title>
        <authorList>
            <person name="Ohm R.A."/>
            <person name="Feau N."/>
            <person name="Henrissat B."/>
            <person name="Schoch C.L."/>
            <person name="Horwitz B.A."/>
            <person name="Barry K.W."/>
            <person name="Condon B.J."/>
            <person name="Copeland A.C."/>
            <person name="Dhillon B."/>
            <person name="Glaser F."/>
            <person name="Hesse C.N."/>
            <person name="Kosti I."/>
            <person name="LaButti K."/>
            <person name="Lindquist E.A."/>
            <person name="Lucas S."/>
            <person name="Salamov A.A."/>
            <person name="Bradshaw R.E."/>
            <person name="Ciuffetti L."/>
            <person name="Hamelin R.C."/>
            <person name="Kema G.H.J."/>
            <person name="Lawrence C."/>
            <person name="Scott J.A."/>
            <person name="Spatafora J.W."/>
            <person name="Turgeon B.G."/>
            <person name="de Wit P.J.G.M."/>
            <person name="Zhong S."/>
            <person name="Goodwin S.B."/>
            <person name="Grigoriev I.V."/>
        </authorList>
    </citation>
    <scope>NUCLEOTIDE SEQUENCE [LARGE SCALE GENOMIC DNA]</scope>
    <source>
        <strain evidence="2">C5 / ATCC 48332 / race O</strain>
    </source>
</reference>
<evidence type="ECO:0000313" key="2">
    <source>
        <dbReference type="Proteomes" id="UP000016936"/>
    </source>
</evidence>
<evidence type="ECO:0000313" key="1">
    <source>
        <dbReference type="EMBL" id="EMD96024.1"/>
    </source>
</evidence>
<keyword evidence="2" id="KW-1185">Reference proteome</keyword>
<proteinExistence type="predicted"/>
<dbReference type="EMBL" id="KB445570">
    <property type="protein sequence ID" value="EMD96024.1"/>
    <property type="molecule type" value="Genomic_DNA"/>
</dbReference>
<dbReference type="OrthoDB" id="10394968at2759"/>
<organism evidence="1 2">
    <name type="scientific">Cochliobolus heterostrophus (strain C5 / ATCC 48332 / race O)</name>
    <name type="common">Southern corn leaf blight fungus</name>
    <name type="synonym">Bipolaris maydis</name>
    <dbReference type="NCBI Taxonomy" id="701091"/>
    <lineage>
        <taxon>Eukaryota</taxon>
        <taxon>Fungi</taxon>
        <taxon>Dikarya</taxon>
        <taxon>Ascomycota</taxon>
        <taxon>Pezizomycotina</taxon>
        <taxon>Dothideomycetes</taxon>
        <taxon>Pleosporomycetidae</taxon>
        <taxon>Pleosporales</taxon>
        <taxon>Pleosporineae</taxon>
        <taxon>Pleosporaceae</taxon>
        <taxon>Bipolaris</taxon>
    </lineage>
</organism>
<reference evidence="2" key="2">
    <citation type="journal article" date="2013" name="PLoS Genet.">
        <title>Comparative genome structure, secondary metabolite, and effector coding capacity across Cochliobolus pathogens.</title>
        <authorList>
            <person name="Condon B.J."/>
            <person name="Leng Y."/>
            <person name="Wu D."/>
            <person name="Bushley K.E."/>
            <person name="Ohm R.A."/>
            <person name="Otillar R."/>
            <person name="Martin J."/>
            <person name="Schackwitz W."/>
            <person name="Grimwood J."/>
            <person name="MohdZainudin N."/>
            <person name="Xue C."/>
            <person name="Wang R."/>
            <person name="Manning V.A."/>
            <person name="Dhillon B."/>
            <person name="Tu Z.J."/>
            <person name="Steffenson B.J."/>
            <person name="Salamov A."/>
            <person name="Sun H."/>
            <person name="Lowry S."/>
            <person name="LaButti K."/>
            <person name="Han J."/>
            <person name="Copeland A."/>
            <person name="Lindquist E."/>
            <person name="Barry K."/>
            <person name="Schmutz J."/>
            <person name="Baker S.E."/>
            <person name="Ciuffetti L.M."/>
            <person name="Grigoriev I.V."/>
            <person name="Zhong S."/>
            <person name="Turgeon B.G."/>
        </authorList>
    </citation>
    <scope>NUCLEOTIDE SEQUENCE [LARGE SCALE GENOMIC DNA]</scope>
    <source>
        <strain evidence="2">C5 / ATCC 48332 / race O</strain>
    </source>
</reference>
<dbReference type="AlphaFoldDB" id="M2UBS8"/>
<dbReference type="HOGENOM" id="CLU_147491_0_0_1"/>
<gene>
    <name evidence="1" type="ORF">COCHEDRAFT_1019507</name>
</gene>
<accession>M2UBS8</accession>